<evidence type="ECO:0000256" key="6">
    <source>
        <dbReference type="SAM" id="MobiDB-lite"/>
    </source>
</evidence>
<dbReference type="PRINTS" id="PR01036">
    <property type="entry name" value="TCRTETB"/>
</dbReference>
<sequence length="473" mass="50520">MKTMRTRTVSTEAVHPVAPDTSSPQIREGLLTALLSIAVVLVIMNTAMFNLALPDVTEAFHLSAAVTSLIVTGYSIMFAISSITFSRLSDFLPIRRLLAIGLTTLGIAAVTGLFSPNFWILLAVRVVQASGAGAVVSLSLVTLSRYVPIERRGKAMALIMSAVSLGLGLGPVAGGAIVEYFGWRYLFVITALTLLLVPLFLRHIPREQPVRGAFDTLGAIFVAVGTTGLLLFLTEHSWTALTVGAAALALFVWRIRTASDPFVSPALFRNGSYLALSIVGIASYLCSFATLFLLPQILVHRFGLTASHAGLIIFPGSILAMVASRKVGSVIDRHGNGAILRYVPLLVLSSMVLFALFSGQSWLAILFIYMLISLGFTMLSSSVSNEISRILPASQVGSGMGLFQLLQFFSGAFSVAMASSAMEWQHGLSLSAAYSNIFWGLMVMALLALGSSFVYLRSITVQGNPQQGTSVEL</sequence>
<evidence type="ECO:0000256" key="5">
    <source>
        <dbReference type="ARBA" id="ARBA00023136"/>
    </source>
</evidence>
<feature type="transmembrane region" description="Helical" evidence="7">
    <location>
        <begin position="339"/>
        <end position="357"/>
    </location>
</feature>
<accession>A0A9X1XXS3</accession>
<keyword evidence="2" id="KW-0813">Transport</keyword>
<keyword evidence="5 7" id="KW-0472">Membrane</keyword>
<feature type="transmembrane region" description="Helical" evidence="7">
    <location>
        <begin position="273"/>
        <end position="294"/>
    </location>
</feature>
<feature type="transmembrane region" description="Helical" evidence="7">
    <location>
        <begin position="363"/>
        <end position="384"/>
    </location>
</feature>
<comment type="subcellular location">
    <subcellularLocation>
        <location evidence="1">Cell membrane</location>
        <topology evidence="1">Multi-pass membrane protein</topology>
    </subcellularLocation>
</comment>
<feature type="transmembrane region" description="Helical" evidence="7">
    <location>
        <begin position="396"/>
        <end position="417"/>
    </location>
</feature>
<gene>
    <name evidence="9" type="ORF">M0651_00720</name>
</gene>
<keyword evidence="4 7" id="KW-1133">Transmembrane helix</keyword>
<dbReference type="Pfam" id="PF07690">
    <property type="entry name" value="MFS_1"/>
    <property type="match status" value="1"/>
</dbReference>
<name>A0A9X1XXS3_9BACL</name>
<dbReference type="RefSeq" id="WP_248549947.1">
    <property type="nucleotide sequence ID" value="NZ_JALPRK010000001.1"/>
</dbReference>
<feature type="transmembrane region" description="Helical" evidence="7">
    <location>
        <begin position="306"/>
        <end position="327"/>
    </location>
</feature>
<feature type="transmembrane region" description="Helical" evidence="7">
    <location>
        <begin position="183"/>
        <end position="201"/>
    </location>
</feature>
<dbReference type="PANTHER" id="PTHR42718">
    <property type="entry name" value="MAJOR FACILITATOR SUPERFAMILY MULTIDRUG TRANSPORTER MFSC"/>
    <property type="match status" value="1"/>
</dbReference>
<evidence type="ECO:0000313" key="10">
    <source>
        <dbReference type="Proteomes" id="UP001139534"/>
    </source>
</evidence>
<feature type="transmembrane region" description="Helical" evidence="7">
    <location>
        <begin position="120"/>
        <end position="143"/>
    </location>
</feature>
<organism evidence="9 10">
    <name type="scientific">Paenibacillus mellifer</name>
    <dbReference type="NCBI Taxonomy" id="2937794"/>
    <lineage>
        <taxon>Bacteria</taxon>
        <taxon>Bacillati</taxon>
        <taxon>Bacillota</taxon>
        <taxon>Bacilli</taxon>
        <taxon>Bacillales</taxon>
        <taxon>Paenibacillaceae</taxon>
        <taxon>Paenibacillus</taxon>
    </lineage>
</organism>
<dbReference type="InterPro" id="IPR036259">
    <property type="entry name" value="MFS_trans_sf"/>
</dbReference>
<keyword evidence="3 7" id="KW-0812">Transmembrane</keyword>
<keyword evidence="10" id="KW-1185">Reference proteome</keyword>
<dbReference type="PANTHER" id="PTHR42718:SF9">
    <property type="entry name" value="MAJOR FACILITATOR SUPERFAMILY MULTIDRUG TRANSPORTER MFSC"/>
    <property type="match status" value="1"/>
</dbReference>
<feature type="transmembrane region" description="Helical" evidence="7">
    <location>
        <begin position="437"/>
        <end position="456"/>
    </location>
</feature>
<dbReference type="Gene3D" id="1.20.1720.10">
    <property type="entry name" value="Multidrug resistance protein D"/>
    <property type="match status" value="1"/>
</dbReference>
<proteinExistence type="predicted"/>
<dbReference type="InterPro" id="IPR011701">
    <property type="entry name" value="MFS"/>
</dbReference>
<evidence type="ECO:0000259" key="8">
    <source>
        <dbReference type="PROSITE" id="PS50850"/>
    </source>
</evidence>
<evidence type="ECO:0000256" key="4">
    <source>
        <dbReference type="ARBA" id="ARBA00022989"/>
    </source>
</evidence>
<feature type="transmembrane region" description="Helical" evidence="7">
    <location>
        <begin position="213"/>
        <end position="232"/>
    </location>
</feature>
<dbReference type="InterPro" id="IPR020846">
    <property type="entry name" value="MFS_dom"/>
</dbReference>
<feature type="compositionally biased region" description="Polar residues" evidence="6">
    <location>
        <begin position="1"/>
        <end position="11"/>
    </location>
</feature>
<feature type="transmembrane region" description="Helical" evidence="7">
    <location>
        <begin position="59"/>
        <end position="85"/>
    </location>
</feature>
<protein>
    <submittedName>
        <fullName evidence="9">MFS transporter</fullName>
    </submittedName>
</protein>
<evidence type="ECO:0000256" key="2">
    <source>
        <dbReference type="ARBA" id="ARBA00022448"/>
    </source>
</evidence>
<feature type="transmembrane region" description="Helical" evidence="7">
    <location>
        <begin position="30"/>
        <end position="53"/>
    </location>
</feature>
<feature type="transmembrane region" description="Helical" evidence="7">
    <location>
        <begin position="97"/>
        <end position="114"/>
    </location>
</feature>
<dbReference type="Proteomes" id="UP001139534">
    <property type="component" value="Unassembled WGS sequence"/>
</dbReference>
<feature type="region of interest" description="Disordered" evidence="6">
    <location>
        <begin position="1"/>
        <end position="20"/>
    </location>
</feature>
<dbReference type="Gene3D" id="1.20.1250.20">
    <property type="entry name" value="MFS general substrate transporter like domains"/>
    <property type="match status" value="1"/>
</dbReference>
<dbReference type="AlphaFoldDB" id="A0A9X1XXS3"/>
<dbReference type="GO" id="GO:0022857">
    <property type="term" value="F:transmembrane transporter activity"/>
    <property type="evidence" value="ECO:0007669"/>
    <property type="project" value="InterPro"/>
</dbReference>
<dbReference type="GO" id="GO:0005886">
    <property type="term" value="C:plasma membrane"/>
    <property type="evidence" value="ECO:0007669"/>
    <property type="project" value="UniProtKB-SubCell"/>
</dbReference>
<feature type="transmembrane region" description="Helical" evidence="7">
    <location>
        <begin position="238"/>
        <end position="253"/>
    </location>
</feature>
<dbReference type="EMBL" id="JALPRK010000001">
    <property type="protein sequence ID" value="MCK8485693.1"/>
    <property type="molecule type" value="Genomic_DNA"/>
</dbReference>
<reference evidence="9" key="1">
    <citation type="submission" date="2022-04" db="EMBL/GenBank/DDBJ databases">
        <authorList>
            <person name="Seo M.-J."/>
        </authorList>
    </citation>
    <scope>NUCLEOTIDE SEQUENCE</scope>
    <source>
        <strain evidence="9">MBLB2552</strain>
    </source>
</reference>
<evidence type="ECO:0000313" key="9">
    <source>
        <dbReference type="EMBL" id="MCK8485693.1"/>
    </source>
</evidence>
<dbReference type="SUPFAM" id="SSF103473">
    <property type="entry name" value="MFS general substrate transporter"/>
    <property type="match status" value="1"/>
</dbReference>
<evidence type="ECO:0000256" key="3">
    <source>
        <dbReference type="ARBA" id="ARBA00022692"/>
    </source>
</evidence>
<evidence type="ECO:0000256" key="1">
    <source>
        <dbReference type="ARBA" id="ARBA00004651"/>
    </source>
</evidence>
<feature type="transmembrane region" description="Helical" evidence="7">
    <location>
        <begin position="155"/>
        <end position="177"/>
    </location>
</feature>
<feature type="domain" description="Major facilitator superfamily (MFS) profile" evidence="8">
    <location>
        <begin position="31"/>
        <end position="460"/>
    </location>
</feature>
<comment type="caution">
    <text evidence="9">The sequence shown here is derived from an EMBL/GenBank/DDBJ whole genome shotgun (WGS) entry which is preliminary data.</text>
</comment>
<dbReference type="PROSITE" id="PS50850">
    <property type="entry name" value="MFS"/>
    <property type="match status" value="1"/>
</dbReference>
<evidence type="ECO:0000256" key="7">
    <source>
        <dbReference type="SAM" id="Phobius"/>
    </source>
</evidence>
<dbReference type="CDD" id="cd17321">
    <property type="entry name" value="MFS_MMR_MDR_like"/>
    <property type="match status" value="1"/>
</dbReference>